<keyword evidence="12" id="KW-1208">Phospholipid metabolism</keyword>
<dbReference type="OrthoDB" id="9786026at2"/>
<dbReference type="PANTHER" id="PTHR12358">
    <property type="entry name" value="SPHINGOSINE KINASE"/>
    <property type="match status" value="1"/>
</dbReference>
<dbReference type="InterPro" id="IPR005218">
    <property type="entry name" value="Diacylglycerol/lipid_kinase"/>
</dbReference>
<dbReference type="InterPro" id="IPR001206">
    <property type="entry name" value="Diacylglycerol_kinase_cat_dom"/>
</dbReference>
<dbReference type="Gene3D" id="3.40.50.10330">
    <property type="entry name" value="Probable inorganic polyphosphate/atp-NAD kinase, domain 1"/>
    <property type="match status" value="1"/>
</dbReference>
<dbReference type="GO" id="GO:0005524">
    <property type="term" value="F:ATP binding"/>
    <property type="evidence" value="ECO:0007669"/>
    <property type="project" value="UniProtKB-KW"/>
</dbReference>
<protein>
    <recommendedName>
        <fullName evidence="13">DAGKc domain-containing protein</fullName>
    </recommendedName>
</protein>
<dbReference type="GO" id="GO:0016301">
    <property type="term" value="F:kinase activity"/>
    <property type="evidence" value="ECO:0007669"/>
    <property type="project" value="UniProtKB-KW"/>
</dbReference>
<dbReference type="GO" id="GO:0005886">
    <property type="term" value="C:plasma membrane"/>
    <property type="evidence" value="ECO:0007669"/>
    <property type="project" value="TreeGrafter"/>
</dbReference>
<evidence type="ECO:0000259" key="13">
    <source>
        <dbReference type="PROSITE" id="PS50146"/>
    </source>
</evidence>
<dbReference type="InterPro" id="IPR017438">
    <property type="entry name" value="ATP-NAD_kinase_N"/>
</dbReference>
<comment type="cofactor">
    <cofactor evidence="1">
        <name>Mg(2+)</name>
        <dbReference type="ChEBI" id="CHEBI:18420"/>
    </cofactor>
</comment>
<gene>
    <name evidence="14" type="ORF">HSACCH_00373</name>
</gene>
<dbReference type="InterPro" id="IPR050187">
    <property type="entry name" value="Lipid_Phosphate_FormReg"/>
</dbReference>
<dbReference type="SMART" id="SM00046">
    <property type="entry name" value="DAGKc"/>
    <property type="match status" value="1"/>
</dbReference>
<keyword evidence="6" id="KW-0547">Nucleotide-binding</keyword>
<dbReference type="Pfam" id="PF19279">
    <property type="entry name" value="YegS_C"/>
    <property type="match status" value="1"/>
</dbReference>
<dbReference type="NCBIfam" id="TIGR00147">
    <property type="entry name" value="YegS/Rv2252/BmrU family lipid kinase"/>
    <property type="match status" value="1"/>
</dbReference>
<evidence type="ECO:0000256" key="7">
    <source>
        <dbReference type="ARBA" id="ARBA00022777"/>
    </source>
</evidence>
<dbReference type="GO" id="GO:0046872">
    <property type="term" value="F:metal ion binding"/>
    <property type="evidence" value="ECO:0007669"/>
    <property type="project" value="UniProtKB-KW"/>
</dbReference>
<dbReference type="eggNOG" id="COG1597">
    <property type="taxonomic scope" value="Bacteria"/>
</dbReference>
<dbReference type="InterPro" id="IPR016064">
    <property type="entry name" value="NAD/diacylglycerol_kinase_sf"/>
</dbReference>
<evidence type="ECO:0000256" key="1">
    <source>
        <dbReference type="ARBA" id="ARBA00001946"/>
    </source>
</evidence>
<evidence type="ECO:0000256" key="5">
    <source>
        <dbReference type="ARBA" id="ARBA00022723"/>
    </source>
</evidence>
<evidence type="ECO:0000256" key="3">
    <source>
        <dbReference type="ARBA" id="ARBA00022516"/>
    </source>
</evidence>
<evidence type="ECO:0000256" key="10">
    <source>
        <dbReference type="ARBA" id="ARBA00023098"/>
    </source>
</evidence>
<dbReference type="Pfam" id="PF00781">
    <property type="entry name" value="DAGK_cat"/>
    <property type="match status" value="1"/>
</dbReference>
<dbReference type="RefSeq" id="WP_005487411.1">
    <property type="nucleotide sequence ID" value="NZ_CAUI01000005.1"/>
</dbReference>
<dbReference type="Proteomes" id="UP000012063">
    <property type="component" value="Unassembled WGS sequence"/>
</dbReference>
<keyword evidence="5" id="KW-0479">Metal-binding</keyword>
<name>M5DYL2_9FIRM</name>
<sequence length="306" mass="34235">MNKKIIAIINPVSAGGKTAEVWPEMSKHFKKEINNFTEKYTKEPGDAIRIAKEAVELNYDYLLAVGGDGTVNEIINGMLLVKDKNVNTKLVIYAQGTGSDLSRTLKLPKRIDELINLIKTGKSKKIKVVEANFVNSKLEKEKRYFLNIADCGMGAEVAKKLNENKKITSGSLNYILRIFQVLFNYQNKKVKIEADNKLIYQGKINTAVIAHGNYFGGGIKVAPEADLFGDKLNLILLKDFSRLGIVLNLIKGYKGKHLSHPLVDSYQVEELKIMTKESVELELDGESVGRCNAKFKISEREIDVLI</sequence>
<dbReference type="InterPro" id="IPR045540">
    <property type="entry name" value="YegS/DAGK_C"/>
</dbReference>
<dbReference type="AlphaFoldDB" id="M5DYL2"/>
<keyword evidence="15" id="KW-1185">Reference proteome</keyword>
<keyword evidence="4" id="KW-0808">Transferase</keyword>
<keyword evidence="8" id="KW-0067">ATP-binding</keyword>
<proteinExistence type="inferred from homology"/>
<dbReference type="Gene3D" id="2.60.200.40">
    <property type="match status" value="1"/>
</dbReference>
<comment type="caution">
    <text evidence="14">The sequence shown here is derived from an EMBL/GenBank/DDBJ whole genome shotgun (WGS) entry which is preliminary data.</text>
</comment>
<dbReference type="EMBL" id="CAUI01000005">
    <property type="protein sequence ID" value="CCU78062.1"/>
    <property type="molecule type" value="Genomic_DNA"/>
</dbReference>
<keyword evidence="9" id="KW-0460">Magnesium</keyword>
<keyword evidence="10" id="KW-0443">Lipid metabolism</keyword>
<organism evidence="14 15">
    <name type="scientific">Halanaerobium saccharolyticum subsp. saccharolyticum DSM 6643</name>
    <dbReference type="NCBI Taxonomy" id="1293054"/>
    <lineage>
        <taxon>Bacteria</taxon>
        <taxon>Bacillati</taxon>
        <taxon>Bacillota</taxon>
        <taxon>Clostridia</taxon>
        <taxon>Halanaerobiales</taxon>
        <taxon>Halanaerobiaceae</taxon>
        <taxon>Halanaerobium</taxon>
    </lineage>
</organism>
<comment type="similarity">
    <text evidence="2">Belongs to the diacylglycerol/lipid kinase family.</text>
</comment>
<evidence type="ECO:0000256" key="8">
    <source>
        <dbReference type="ARBA" id="ARBA00022840"/>
    </source>
</evidence>
<dbReference type="PANTHER" id="PTHR12358:SF106">
    <property type="entry name" value="LIPID KINASE YEGS"/>
    <property type="match status" value="1"/>
</dbReference>
<reference evidence="15" key="1">
    <citation type="journal article" date="2013" name="Genome Announc.">
        <title>Genome Sequence of Halanaerobium saccharolyticum subsp. saccharolyticum Strain DSM 6643T, a Halophilic Hydrogen-Producing Bacterium.</title>
        <authorList>
            <person name="Kivisto A."/>
            <person name="Larjo A."/>
            <person name="Ciranna A."/>
            <person name="Santala V."/>
            <person name="Roos C."/>
            <person name="Karp M."/>
        </authorList>
    </citation>
    <scope>NUCLEOTIDE SEQUENCE [LARGE SCALE GENOMIC DNA]</scope>
    <source>
        <strain evidence="15">DSM 6643</strain>
    </source>
</reference>
<evidence type="ECO:0000313" key="15">
    <source>
        <dbReference type="Proteomes" id="UP000012063"/>
    </source>
</evidence>
<accession>M5DYL2</accession>
<evidence type="ECO:0000256" key="4">
    <source>
        <dbReference type="ARBA" id="ARBA00022679"/>
    </source>
</evidence>
<keyword evidence="3" id="KW-0444">Lipid biosynthesis</keyword>
<evidence type="ECO:0000256" key="2">
    <source>
        <dbReference type="ARBA" id="ARBA00005983"/>
    </source>
</evidence>
<evidence type="ECO:0000256" key="12">
    <source>
        <dbReference type="ARBA" id="ARBA00023264"/>
    </source>
</evidence>
<evidence type="ECO:0000256" key="9">
    <source>
        <dbReference type="ARBA" id="ARBA00022842"/>
    </source>
</evidence>
<keyword evidence="7" id="KW-0418">Kinase</keyword>
<dbReference type="SUPFAM" id="SSF111331">
    <property type="entry name" value="NAD kinase/diacylglycerol kinase-like"/>
    <property type="match status" value="1"/>
</dbReference>
<evidence type="ECO:0000256" key="11">
    <source>
        <dbReference type="ARBA" id="ARBA00023209"/>
    </source>
</evidence>
<evidence type="ECO:0000256" key="6">
    <source>
        <dbReference type="ARBA" id="ARBA00022741"/>
    </source>
</evidence>
<dbReference type="InParanoid" id="M5DYL2"/>
<feature type="domain" description="DAGKc" evidence="13">
    <location>
        <begin position="1"/>
        <end position="135"/>
    </location>
</feature>
<keyword evidence="11" id="KW-0594">Phospholipid biosynthesis</keyword>
<dbReference type="STRING" id="1293054.HSACCH_00373"/>
<dbReference type="GO" id="GO:0008654">
    <property type="term" value="P:phospholipid biosynthetic process"/>
    <property type="evidence" value="ECO:0007669"/>
    <property type="project" value="UniProtKB-KW"/>
</dbReference>
<dbReference type="PROSITE" id="PS50146">
    <property type="entry name" value="DAGK"/>
    <property type="match status" value="1"/>
</dbReference>
<evidence type="ECO:0000313" key="14">
    <source>
        <dbReference type="EMBL" id="CCU78062.1"/>
    </source>
</evidence>